<dbReference type="Proteomes" id="UP000323930">
    <property type="component" value="Unassembled WGS sequence"/>
</dbReference>
<proteinExistence type="predicted"/>
<feature type="region of interest" description="Disordered" evidence="2">
    <location>
        <begin position="25"/>
        <end position="48"/>
    </location>
</feature>
<evidence type="ECO:0000256" key="1">
    <source>
        <dbReference type="ARBA" id="ARBA00022729"/>
    </source>
</evidence>
<dbReference type="InterPro" id="IPR032812">
    <property type="entry name" value="SbsA_Ig"/>
</dbReference>
<evidence type="ECO:0000256" key="3">
    <source>
        <dbReference type="SAM" id="SignalP"/>
    </source>
</evidence>
<protein>
    <recommendedName>
        <fullName evidence="4">SbsA Ig-like domain-containing protein</fullName>
    </recommendedName>
</protein>
<evidence type="ECO:0000313" key="6">
    <source>
        <dbReference type="Proteomes" id="UP000323930"/>
    </source>
</evidence>
<evidence type="ECO:0000313" key="5">
    <source>
        <dbReference type="EMBL" id="TYA70051.1"/>
    </source>
</evidence>
<dbReference type="OrthoDB" id="9809989at2"/>
<reference evidence="5 6" key="1">
    <citation type="submission" date="2019-08" db="EMBL/GenBank/DDBJ databases">
        <title>Seonamhaeicola sediminis sp. nov., isolated from marine sediment.</title>
        <authorList>
            <person name="Cao W.R."/>
        </authorList>
    </citation>
    <scope>NUCLEOTIDE SEQUENCE [LARGE SCALE GENOMIC DNA]</scope>
    <source>
        <strain evidence="5 6">B011</strain>
    </source>
</reference>
<sequence>MNKTLSNFVLLVFFGALLINCANRGTPEGGPKDEEPPKIEKSSPENYSTNFKGNEIEIVFDEFIKIKNIQKQLIISPPMKYTPEIRPMSGASKKIKIKILDTLSPNTTYAFNFGNSIVDNNEGNPYPYYRYVFSTGDYIDSLSVKGTIMDAYYNQPETFVNVALYEVDSTFTDSIVYKEVPKYITNTLDSLTTFSIENVKAGKYMLMALKDNNGDNKFQQKSDQIAFHKSFIEVPTDSSYTLKLFKEALDFKAVKPRLISGEKIAFGYEGDNKNMKIAITSEVPDEFEYRITKDEKTDTLYYWYNPRLGEDVDSLNFKVTNNDYEKDLTARISIQERDSLTLKESPSGSIGLKEAFKISGSTPLIYFDKSKIKLMDKDSVNVEFKTSFDTINNTYLFDFKKTYENRYEFMVEPEAFEGFFSGINTDTLYFSVNTRKEADYGYARLTLIGAEYPVIIQLTDSKGEVKYEKYSEKPEAVDFLDLSPGKYNIRVIHDTNGNKKYDTGNYLKKIQPERVSHFEMPDEVRSNWGLSPTLNFTPE</sequence>
<evidence type="ECO:0000259" key="4">
    <source>
        <dbReference type="Pfam" id="PF13205"/>
    </source>
</evidence>
<evidence type="ECO:0000256" key="2">
    <source>
        <dbReference type="SAM" id="MobiDB-lite"/>
    </source>
</evidence>
<keyword evidence="1 3" id="KW-0732">Signal</keyword>
<name>A0A5D0HFI2_9FLAO</name>
<comment type="caution">
    <text evidence="5">The sequence shown here is derived from an EMBL/GenBank/DDBJ whole genome shotgun (WGS) entry which is preliminary data.</text>
</comment>
<accession>A0A5D0HFI2</accession>
<feature type="compositionally biased region" description="Basic and acidic residues" evidence="2">
    <location>
        <begin position="30"/>
        <end position="43"/>
    </location>
</feature>
<feature type="chain" id="PRO_5022889946" description="SbsA Ig-like domain-containing protein" evidence="3">
    <location>
        <begin position="25"/>
        <end position="539"/>
    </location>
</feature>
<dbReference type="AlphaFoldDB" id="A0A5D0HFI2"/>
<feature type="signal peptide" evidence="3">
    <location>
        <begin position="1"/>
        <end position="24"/>
    </location>
</feature>
<organism evidence="5 6">
    <name type="scientific">Seonamhaeicola marinus</name>
    <dbReference type="NCBI Taxonomy" id="1912246"/>
    <lineage>
        <taxon>Bacteria</taxon>
        <taxon>Pseudomonadati</taxon>
        <taxon>Bacteroidota</taxon>
        <taxon>Flavobacteriia</taxon>
        <taxon>Flavobacteriales</taxon>
        <taxon>Flavobacteriaceae</taxon>
    </lineage>
</organism>
<dbReference type="RefSeq" id="WP_148545397.1">
    <property type="nucleotide sequence ID" value="NZ_VSDQ01000729.1"/>
</dbReference>
<keyword evidence="6" id="KW-1185">Reference proteome</keyword>
<dbReference type="Pfam" id="PF13205">
    <property type="entry name" value="Big_5"/>
    <property type="match status" value="1"/>
</dbReference>
<feature type="domain" description="SbsA Ig-like" evidence="4">
    <location>
        <begin position="33"/>
        <end position="135"/>
    </location>
</feature>
<gene>
    <name evidence="5" type="ORF">FUA24_22455</name>
</gene>
<dbReference type="EMBL" id="VSDQ01000729">
    <property type="protein sequence ID" value="TYA70051.1"/>
    <property type="molecule type" value="Genomic_DNA"/>
</dbReference>